<dbReference type="InterPro" id="IPR046036">
    <property type="entry name" value="DUF5994"/>
</dbReference>
<keyword evidence="2" id="KW-1185">Reference proteome</keyword>
<dbReference type="Pfam" id="PF19457">
    <property type="entry name" value="DUF5994"/>
    <property type="match status" value="1"/>
</dbReference>
<evidence type="ECO:0000313" key="1">
    <source>
        <dbReference type="EMBL" id="MFF3566592.1"/>
    </source>
</evidence>
<proteinExistence type="predicted"/>
<gene>
    <name evidence="1" type="ORF">ACFYXQ_02300</name>
</gene>
<organism evidence="1 2">
    <name type="scientific">Nocardia jiangxiensis</name>
    <dbReference type="NCBI Taxonomy" id="282685"/>
    <lineage>
        <taxon>Bacteria</taxon>
        <taxon>Bacillati</taxon>
        <taxon>Actinomycetota</taxon>
        <taxon>Actinomycetes</taxon>
        <taxon>Mycobacteriales</taxon>
        <taxon>Nocardiaceae</taxon>
        <taxon>Nocardia</taxon>
    </lineage>
</organism>
<dbReference type="RefSeq" id="WP_051192675.1">
    <property type="nucleotide sequence ID" value="NZ_JBIAQY010000001.1"/>
</dbReference>
<reference evidence="1 2" key="1">
    <citation type="submission" date="2024-10" db="EMBL/GenBank/DDBJ databases">
        <title>The Natural Products Discovery Center: Release of the First 8490 Sequenced Strains for Exploring Actinobacteria Biosynthetic Diversity.</title>
        <authorList>
            <person name="Kalkreuter E."/>
            <person name="Kautsar S.A."/>
            <person name="Yang D."/>
            <person name="Bader C.D."/>
            <person name="Teijaro C.N."/>
            <person name="Fluegel L."/>
            <person name="Davis C.M."/>
            <person name="Simpson J.R."/>
            <person name="Lauterbach L."/>
            <person name="Steele A.D."/>
            <person name="Gui C."/>
            <person name="Meng S."/>
            <person name="Li G."/>
            <person name="Viehrig K."/>
            <person name="Ye F."/>
            <person name="Su P."/>
            <person name="Kiefer A.F."/>
            <person name="Nichols A."/>
            <person name="Cepeda A.J."/>
            <person name="Yan W."/>
            <person name="Fan B."/>
            <person name="Jiang Y."/>
            <person name="Adhikari A."/>
            <person name="Zheng C.-J."/>
            <person name="Schuster L."/>
            <person name="Cowan T.M."/>
            <person name="Smanski M.J."/>
            <person name="Chevrette M.G."/>
            <person name="De Carvalho L.P.S."/>
            <person name="Shen B."/>
        </authorList>
    </citation>
    <scope>NUCLEOTIDE SEQUENCE [LARGE SCALE GENOMIC DNA]</scope>
    <source>
        <strain evidence="1 2">NPDC002593</strain>
    </source>
</reference>
<accession>A0ABW6RRF5</accession>
<sequence length="135" mass="14755">MLRERDTATGSIDGAWWPRTAEPMTELHQVIDILAPRLGRLEQIGFDWNTTASTGDGGQGGIMQLFGLHGTRLALLVVPADTATEQAATRMRWATGQPLLYDRCTRTIAARVVESPNVQAPTINARCARPCRAAR</sequence>
<comment type="caution">
    <text evidence="1">The sequence shown here is derived from an EMBL/GenBank/DDBJ whole genome shotgun (WGS) entry which is preliminary data.</text>
</comment>
<dbReference type="EMBL" id="JBIAQY010000001">
    <property type="protein sequence ID" value="MFF3566592.1"/>
    <property type="molecule type" value="Genomic_DNA"/>
</dbReference>
<name>A0ABW6RRF5_9NOCA</name>
<dbReference type="Proteomes" id="UP001601992">
    <property type="component" value="Unassembled WGS sequence"/>
</dbReference>
<evidence type="ECO:0000313" key="2">
    <source>
        <dbReference type="Proteomes" id="UP001601992"/>
    </source>
</evidence>
<protein>
    <submittedName>
        <fullName evidence="1">DUF5994 family protein</fullName>
    </submittedName>
</protein>